<dbReference type="InterPro" id="IPR002347">
    <property type="entry name" value="SDR_fam"/>
</dbReference>
<dbReference type="Gene3D" id="3.40.50.720">
    <property type="entry name" value="NAD(P)-binding Rossmann-like Domain"/>
    <property type="match status" value="1"/>
</dbReference>
<sequence length="248" mass="26314">MTTTVFITGVGRGIGRGLLEAYLARPNHTVIGSVRNSADPKYDELKALPAGEGSKLILVSIESSSLTDPKKAVEEVQAAGVSVIDIVIANAGYAPPTVPAEQVEIKDVVEAFNVNTVGPIVLYQAVRPLLEKSAQPKWLSVSTAAASIDRLDAYNASFVAAYGISKAAQNWFTVGVHSANKSFIVFAIHPGLVQTEMGNAGARSLGLKEAPNTIEESVTKTIDFVEKSTREETSGKFFNVIDGAVIPW</sequence>
<dbReference type="Pfam" id="PF00106">
    <property type="entry name" value="adh_short"/>
    <property type="match status" value="1"/>
</dbReference>
<comment type="similarity">
    <text evidence="1">Belongs to the short-chain dehydrogenases/reductases (SDR) family.</text>
</comment>
<reference evidence="4 5" key="1">
    <citation type="journal article" date="2018" name="Mol. Ecol.">
        <title>The obligate alkalophilic soda-lake fungus Sodiomyces alkalinus has shifted to a protein diet.</title>
        <authorList>
            <person name="Grum-Grzhimaylo A.A."/>
            <person name="Falkoski D.L."/>
            <person name="van den Heuvel J."/>
            <person name="Valero-Jimenez C.A."/>
            <person name="Min B."/>
            <person name="Choi I.G."/>
            <person name="Lipzen A."/>
            <person name="Daum C.G."/>
            <person name="Aanen D.K."/>
            <person name="Tsang A."/>
            <person name="Henrissat B."/>
            <person name="Bilanenko E.N."/>
            <person name="de Vries R.P."/>
            <person name="van Kan J.A.L."/>
            <person name="Grigoriev I.V."/>
            <person name="Debets A.J.M."/>
        </authorList>
    </citation>
    <scope>NUCLEOTIDE SEQUENCE [LARGE SCALE GENOMIC DNA]</scope>
    <source>
        <strain evidence="4 5">F11</strain>
    </source>
</reference>
<dbReference type="GO" id="GO:0016491">
    <property type="term" value="F:oxidoreductase activity"/>
    <property type="evidence" value="ECO:0007669"/>
    <property type="project" value="UniProtKB-KW"/>
</dbReference>
<evidence type="ECO:0000256" key="3">
    <source>
        <dbReference type="ARBA" id="ARBA00023002"/>
    </source>
</evidence>
<keyword evidence="5" id="KW-1185">Reference proteome</keyword>
<organism evidence="4 5">
    <name type="scientific">Sodiomyces alkalinus (strain CBS 110278 / VKM F-3762 / F11)</name>
    <name type="common">Alkaliphilic filamentous fungus</name>
    <dbReference type="NCBI Taxonomy" id="1314773"/>
    <lineage>
        <taxon>Eukaryota</taxon>
        <taxon>Fungi</taxon>
        <taxon>Dikarya</taxon>
        <taxon>Ascomycota</taxon>
        <taxon>Pezizomycotina</taxon>
        <taxon>Sordariomycetes</taxon>
        <taxon>Hypocreomycetidae</taxon>
        <taxon>Glomerellales</taxon>
        <taxon>Plectosphaerellaceae</taxon>
        <taxon>Sodiomyces</taxon>
    </lineage>
</organism>
<dbReference type="InterPro" id="IPR051468">
    <property type="entry name" value="Fungal_SecMetab_SDRs"/>
</dbReference>
<evidence type="ECO:0000313" key="4">
    <source>
        <dbReference type="EMBL" id="ROT38152.1"/>
    </source>
</evidence>
<dbReference type="PRINTS" id="PR00081">
    <property type="entry name" value="GDHRDH"/>
</dbReference>
<dbReference type="SUPFAM" id="SSF51735">
    <property type="entry name" value="NAD(P)-binding Rossmann-fold domains"/>
    <property type="match status" value="1"/>
</dbReference>
<evidence type="ECO:0000256" key="1">
    <source>
        <dbReference type="ARBA" id="ARBA00006484"/>
    </source>
</evidence>
<dbReference type="GO" id="GO:0005737">
    <property type="term" value="C:cytoplasm"/>
    <property type="evidence" value="ECO:0007669"/>
    <property type="project" value="TreeGrafter"/>
</dbReference>
<dbReference type="EMBL" id="ML119056">
    <property type="protein sequence ID" value="ROT38152.1"/>
    <property type="molecule type" value="Genomic_DNA"/>
</dbReference>
<keyword evidence="3" id="KW-0560">Oxidoreductase</keyword>
<proteinExistence type="inferred from homology"/>
<dbReference type="RefSeq" id="XP_028465958.1">
    <property type="nucleotide sequence ID" value="XM_028612096.1"/>
</dbReference>
<dbReference type="OrthoDB" id="9876299at2759"/>
<dbReference type="Proteomes" id="UP000272025">
    <property type="component" value="Unassembled WGS sequence"/>
</dbReference>
<gene>
    <name evidence="4" type="ORF">SODALDRAFT_333919</name>
</gene>
<keyword evidence="2" id="KW-0521">NADP</keyword>
<evidence type="ECO:0000256" key="2">
    <source>
        <dbReference type="ARBA" id="ARBA00022857"/>
    </source>
</evidence>
<name>A0A3N2PUI3_SODAK</name>
<dbReference type="InterPro" id="IPR036291">
    <property type="entry name" value="NAD(P)-bd_dom_sf"/>
</dbReference>
<dbReference type="PANTHER" id="PTHR43544">
    <property type="entry name" value="SHORT-CHAIN DEHYDROGENASE/REDUCTASE"/>
    <property type="match status" value="1"/>
</dbReference>
<evidence type="ECO:0000313" key="5">
    <source>
        <dbReference type="Proteomes" id="UP000272025"/>
    </source>
</evidence>
<accession>A0A3N2PUI3</accession>
<dbReference type="AlphaFoldDB" id="A0A3N2PUI3"/>
<dbReference type="GeneID" id="39580574"/>
<protein>
    <submittedName>
        <fullName evidence="4">NAD(P)-binding protein</fullName>
    </submittedName>
</protein>
<dbReference type="PANTHER" id="PTHR43544:SF7">
    <property type="entry name" value="NADB-LER2"/>
    <property type="match status" value="1"/>
</dbReference>